<dbReference type="EMBL" id="CP012559">
    <property type="protein sequence ID" value="ALB28408.1"/>
    <property type="molecule type" value="Genomic_DNA"/>
</dbReference>
<comment type="function">
    <text evidence="1">Binds mRNA; thus facilitating recognition of the initiation point. It is needed to translate mRNA with a short Shine-Dalgarno (SD) purine-rich sequence.</text>
</comment>
<evidence type="ECO:0000313" key="4">
    <source>
        <dbReference type="Proteomes" id="UP000061546"/>
    </source>
</evidence>
<dbReference type="OrthoDB" id="9810507at2"/>
<dbReference type="Proteomes" id="UP000061546">
    <property type="component" value="Chromosome"/>
</dbReference>
<dbReference type="AlphaFoldDB" id="A0A0K2LB38"/>
<organism evidence="3 4">
    <name type="scientific">Companilactobacillus heilongjiangensis</name>
    <dbReference type="NCBI Taxonomy" id="1074467"/>
    <lineage>
        <taxon>Bacteria</taxon>
        <taxon>Bacillati</taxon>
        <taxon>Bacillota</taxon>
        <taxon>Bacilli</taxon>
        <taxon>Lactobacillales</taxon>
        <taxon>Lactobacillaceae</taxon>
        <taxon>Companilactobacillus</taxon>
    </lineage>
</organism>
<proteinExistence type="predicted"/>
<dbReference type="SUPFAM" id="SSF50249">
    <property type="entry name" value="Nucleic acid-binding proteins"/>
    <property type="match status" value="1"/>
</dbReference>
<feature type="domain" description="S1 motif" evidence="2">
    <location>
        <begin position="4"/>
        <end position="73"/>
    </location>
</feature>
<dbReference type="Pfam" id="PF00575">
    <property type="entry name" value="S1"/>
    <property type="match status" value="1"/>
</dbReference>
<dbReference type="InterPro" id="IPR003029">
    <property type="entry name" value="S1_domain"/>
</dbReference>
<dbReference type="GO" id="GO:0003735">
    <property type="term" value="F:structural constituent of ribosome"/>
    <property type="evidence" value="ECO:0007669"/>
    <property type="project" value="TreeGrafter"/>
</dbReference>
<dbReference type="InterPro" id="IPR012340">
    <property type="entry name" value="NA-bd_OB-fold"/>
</dbReference>
<dbReference type="KEGG" id="lhi:JP39_02840"/>
<gene>
    <name evidence="3" type="ORF">JP39_02840</name>
</gene>
<sequence>MRIGDKLTGTISGIQSYGVFVKLDDEYQGLIHISELKHGFVSDLNSKYKVGDKVNVIVMGIDEYNQQISLSMRALQPEKIGRPILHKHFWTDYRNKIGYKTIAMHKDAWVKAALKQISEKNEKNSTFL</sequence>
<dbReference type="Gene3D" id="2.40.50.140">
    <property type="entry name" value="Nucleic acid-binding proteins"/>
    <property type="match status" value="1"/>
</dbReference>
<dbReference type="PROSITE" id="PS50126">
    <property type="entry name" value="S1"/>
    <property type="match status" value="1"/>
</dbReference>
<dbReference type="PANTHER" id="PTHR10724:SF10">
    <property type="entry name" value="S1 RNA-BINDING DOMAIN-CONTAINING PROTEIN 1"/>
    <property type="match status" value="1"/>
</dbReference>
<reference evidence="3 4" key="1">
    <citation type="submission" date="2015-08" db="EMBL/GenBank/DDBJ databases">
        <title>Genomic sequence of Lactobacillus heilongjiangensis DSM 28069, isolated from Chinese traditional pickle.</title>
        <authorList>
            <person name="Jiang X."/>
            <person name="Zheng B."/>
            <person name="Cheng H."/>
        </authorList>
    </citation>
    <scope>NUCLEOTIDE SEQUENCE [LARGE SCALE GENOMIC DNA]</scope>
    <source>
        <strain evidence="3 4">DSM 28069</strain>
    </source>
</reference>
<dbReference type="RefSeq" id="WP_041501565.1">
    <property type="nucleotide sequence ID" value="NZ_BJDV01000020.1"/>
</dbReference>
<evidence type="ECO:0000259" key="2">
    <source>
        <dbReference type="PROSITE" id="PS50126"/>
    </source>
</evidence>
<dbReference type="STRING" id="1074467.JP39_02840"/>
<dbReference type="NCBIfam" id="NF040579">
    <property type="entry name" value="S1_dom_CvfD"/>
    <property type="match status" value="1"/>
</dbReference>
<accession>A0A0K2LB38</accession>
<protein>
    <recommendedName>
        <fullName evidence="2">S1 motif domain-containing protein</fullName>
    </recommendedName>
</protein>
<keyword evidence="4" id="KW-1185">Reference proteome</keyword>
<dbReference type="PANTHER" id="PTHR10724">
    <property type="entry name" value="30S RIBOSOMAL PROTEIN S1"/>
    <property type="match status" value="1"/>
</dbReference>
<dbReference type="GO" id="GO:0006412">
    <property type="term" value="P:translation"/>
    <property type="evidence" value="ECO:0007669"/>
    <property type="project" value="TreeGrafter"/>
</dbReference>
<dbReference type="FunFam" id="2.40.50.140:FF:000103">
    <property type="entry name" value="protein RRP5 homolog"/>
    <property type="match status" value="1"/>
</dbReference>
<evidence type="ECO:0000256" key="1">
    <source>
        <dbReference type="ARBA" id="ARBA00025604"/>
    </source>
</evidence>
<dbReference type="GO" id="GO:0003729">
    <property type="term" value="F:mRNA binding"/>
    <property type="evidence" value="ECO:0007669"/>
    <property type="project" value="TreeGrafter"/>
</dbReference>
<dbReference type="InterPro" id="IPR050437">
    <property type="entry name" value="Ribos_protein_bS1-like"/>
</dbReference>
<evidence type="ECO:0000313" key="3">
    <source>
        <dbReference type="EMBL" id="ALB28408.1"/>
    </source>
</evidence>
<dbReference type="SMART" id="SM00316">
    <property type="entry name" value="S1"/>
    <property type="match status" value="1"/>
</dbReference>
<name>A0A0K2LB38_9LACO</name>